<comment type="pathway">
    <text evidence="1 8">Amine and polyamine biosynthesis; ectoine biosynthesis; L-ectoine from L-aspartate 4-semialdehyde: step 2/3.</text>
</comment>
<accession>A0ABQ5YUC0</accession>
<reference evidence="11" key="1">
    <citation type="journal article" date="2019" name="Int. J. Syst. Evol. Microbiol.">
        <title>The Global Catalogue of Microorganisms (GCM) 10K type strain sequencing project: providing services to taxonomists for standard genome sequencing and annotation.</title>
        <authorList>
            <consortium name="The Broad Institute Genomics Platform"/>
            <consortium name="The Broad Institute Genome Sequencing Center for Infectious Disease"/>
            <person name="Wu L."/>
            <person name="Ma J."/>
        </authorList>
    </citation>
    <scope>NUCLEOTIDE SEQUENCE [LARGE SCALE GENOMIC DNA]</scope>
    <source>
        <strain evidence="11">NBRC 105857</strain>
    </source>
</reference>
<sequence length="164" mass="18127">MSMQNLVLRQPVLADATAVFDLVSECKPLDLNSHYLYLLQCSHFADTCVLAELDGQLVGWVSAYCPPGMPDVLFVWQVAVGPTARGSGLARKMIQALIDKTPSARQLHTSITPDNKASWALFEGLSRRWNATLTQADWFEKHAHFGGRHDTEVLVRIALPATLP</sequence>
<dbReference type="InterPro" id="IPR012772">
    <property type="entry name" value="Ectoine_EctA"/>
</dbReference>
<comment type="similarity">
    <text evidence="2 8">Belongs to the acetyltransferase family. EctA subfamily.</text>
</comment>
<dbReference type="Gene3D" id="3.40.630.30">
    <property type="match status" value="1"/>
</dbReference>
<keyword evidence="5 8" id="KW-0808">Transferase</keyword>
<evidence type="ECO:0000313" key="11">
    <source>
        <dbReference type="Proteomes" id="UP001156664"/>
    </source>
</evidence>
<dbReference type="PIRSF" id="PIRSF037663">
    <property type="entry name" value="Acetyltransf_GNAT_prd"/>
    <property type="match status" value="1"/>
</dbReference>
<evidence type="ECO:0000259" key="9">
    <source>
        <dbReference type="PROSITE" id="PS51186"/>
    </source>
</evidence>
<feature type="domain" description="N-acetyltransferase" evidence="9">
    <location>
        <begin position="6"/>
        <end position="160"/>
    </location>
</feature>
<comment type="caution">
    <text evidence="10">The sequence shown here is derived from an EMBL/GenBank/DDBJ whole genome shotgun (WGS) entry which is preliminary data.</text>
</comment>
<evidence type="ECO:0000313" key="10">
    <source>
        <dbReference type="EMBL" id="GLR27642.1"/>
    </source>
</evidence>
<comment type="function">
    <text evidence="8">Catalyzes the acetylation of L-2,4-diaminobutyrate (DABA) to gamma-N-acetyl-alpha,gamma-diaminobutyric acid (ADABA) with acetyl coenzyme A.</text>
</comment>
<organism evidence="10 11">
    <name type="scientific">Limnobacter litoralis</name>
    <dbReference type="NCBI Taxonomy" id="481366"/>
    <lineage>
        <taxon>Bacteria</taxon>
        <taxon>Pseudomonadati</taxon>
        <taxon>Pseudomonadota</taxon>
        <taxon>Betaproteobacteria</taxon>
        <taxon>Burkholderiales</taxon>
        <taxon>Burkholderiaceae</taxon>
        <taxon>Limnobacter</taxon>
    </lineage>
</organism>
<comment type="catalytic activity">
    <reaction evidence="7 8">
        <text>L-2,4-diaminobutanoate + acetyl-CoA = (2S)-4-acetamido-2-aminobutanoate + CoA + H(+)</text>
        <dbReference type="Rhea" id="RHEA:16901"/>
        <dbReference type="ChEBI" id="CHEBI:15378"/>
        <dbReference type="ChEBI" id="CHEBI:57287"/>
        <dbReference type="ChEBI" id="CHEBI:57288"/>
        <dbReference type="ChEBI" id="CHEBI:58761"/>
        <dbReference type="ChEBI" id="CHEBI:58929"/>
        <dbReference type="EC" id="2.3.1.178"/>
    </reaction>
</comment>
<dbReference type="RefSeq" id="WP_284282482.1">
    <property type="nucleotide sequence ID" value="NZ_BSOJ01000032.1"/>
</dbReference>
<protein>
    <recommendedName>
        <fullName evidence="4 8">L-2,4-diaminobutyric acid acetyltransferase</fullName>
        <shortName evidence="8">DABA acetyltransferase</shortName>
        <ecNumber evidence="3 8">2.3.1.178</ecNumber>
    </recommendedName>
</protein>
<evidence type="ECO:0000256" key="6">
    <source>
        <dbReference type="ARBA" id="ARBA00023315"/>
    </source>
</evidence>
<evidence type="ECO:0000256" key="3">
    <source>
        <dbReference type="ARBA" id="ARBA00012355"/>
    </source>
</evidence>
<dbReference type="PROSITE" id="PS51186">
    <property type="entry name" value="GNAT"/>
    <property type="match status" value="1"/>
</dbReference>
<dbReference type="InterPro" id="IPR017255">
    <property type="entry name" value="AcTrfase_GNAT_prd"/>
</dbReference>
<dbReference type="NCBIfam" id="TIGR02406">
    <property type="entry name" value="ectoine_EctA"/>
    <property type="match status" value="1"/>
</dbReference>
<dbReference type="CDD" id="cd04301">
    <property type="entry name" value="NAT_SF"/>
    <property type="match status" value="1"/>
</dbReference>
<evidence type="ECO:0000256" key="1">
    <source>
        <dbReference type="ARBA" id="ARBA00004978"/>
    </source>
</evidence>
<dbReference type="InterPro" id="IPR016181">
    <property type="entry name" value="Acyl_CoA_acyltransferase"/>
</dbReference>
<evidence type="ECO:0000256" key="7">
    <source>
        <dbReference type="ARBA" id="ARBA00048924"/>
    </source>
</evidence>
<dbReference type="Pfam" id="PF00583">
    <property type="entry name" value="Acetyltransf_1"/>
    <property type="match status" value="1"/>
</dbReference>
<dbReference type="SUPFAM" id="SSF55729">
    <property type="entry name" value="Acyl-CoA N-acyltransferases (Nat)"/>
    <property type="match status" value="1"/>
</dbReference>
<keyword evidence="6 8" id="KW-0012">Acyltransferase</keyword>
<evidence type="ECO:0000256" key="4">
    <source>
        <dbReference type="ARBA" id="ARBA00017935"/>
    </source>
</evidence>
<evidence type="ECO:0000256" key="8">
    <source>
        <dbReference type="RuleBase" id="RU365045"/>
    </source>
</evidence>
<dbReference type="Proteomes" id="UP001156664">
    <property type="component" value="Unassembled WGS sequence"/>
</dbReference>
<dbReference type="EC" id="2.3.1.178" evidence="3 8"/>
<dbReference type="EMBL" id="BSOJ01000032">
    <property type="protein sequence ID" value="GLR27642.1"/>
    <property type="molecule type" value="Genomic_DNA"/>
</dbReference>
<evidence type="ECO:0000256" key="5">
    <source>
        <dbReference type="ARBA" id="ARBA00022679"/>
    </source>
</evidence>
<gene>
    <name evidence="8 10" type="primary">ectA</name>
    <name evidence="10" type="ORF">GCM10007875_27330</name>
</gene>
<name>A0ABQ5YUC0_9BURK</name>
<proteinExistence type="inferred from homology"/>
<evidence type="ECO:0000256" key="2">
    <source>
        <dbReference type="ARBA" id="ARBA00010712"/>
    </source>
</evidence>
<dbReference type="InterPro" id="IPR000182">
    <property type="entry name" value="GNAT_dom"/>
</dbReference>
<keyword evidence="11" id="KW-1185">Reference proteome</keyword>